<dbReference type="AlphaFoldDB" id="A0A165XM30"/>
<feature type="chain" id="PRO_5007869125" description="Secreted protein" evidence="1">
    <location>
        <begin position="26"/>
        <end position="87"/>
    </location>
</feature>
<evidence type="ECO:0008006" key="4">
    <source>
        <dbReference type="Google" id="ProtNLM"/>
    </source>
</evidence>
<dbReference type="EMBL" id="KV417716">
    <property type="protein sequence ID" value="KZP08688.1"/>
    <property type="molecule type" value="Genomic_DNA"/>
</dbReference>
<keyword evidence="1" id="KW-0732">Signal</keyword>
<reference evidence="2 3" key="1">
    <citation type="journal article" date="2016" name="Mol. Biol. Evol.">
        <title>Comparative Genomics of Early-Diverging Mushroom-Forming Fungi Provides Insights into the Origins of Lignocellulose Decay Capabilities.</title>
        <authorList>
            <person name="Nagy L.G."/>
            <person name="Riley R."/>
            <person name="Tritt A."/>
            <person name="Adam C."/>
            <person name="Daum C."/>
            <person name="Floudas D."/>
            <person name="Sun H."/>
            <person name="Yadav J.S."/>
            <person name="Pangilinan J."/>
            <person name="Larsson K.H."/>
            <person name="Matsuura K."/>
            <person name="Barry K."/>
            <person name="Labutti K."/>
            <person name="Kuo R."/>
            <person name="Ohm R.A."/>
            <person name="Bhattacharya S.S."/>
            <person name="Shirouzu T."/>
            <person name="Yoshinaga Y."/>
            <person name="Martin F.M."/>
            <person name="Grigoriev I.V."/>
            <person name="Hibbett D.S."/>
        </authorList>
    </citation>
    <scope>NUCLEOTIDE SEQUENCE [LARGE SCALE GENOMIC DNA]</scope>
    <source>
        <strain evidence="2 3">CBS 109695</strain>
    </source>
</reference>
<feature type="signal peptide" evidence="1">
    <location>
        <begin position="1"/>
        <end position="25"/>
    </location>
</feature>
<protein>
    <recommendedName>
        <fullName evidence="4">Secreted protein</fullName>
    </recommendedName>
</protein>
<accession>A0A165XM30</accession>
<evidence type="ECO:0000313" key="3">
    <source>
        <dbReference type="Proteomes" id="UP000076532"/>
    </source>
</evidence>
<keyword evidence="3" id="KW-1185">Reference proteome</keyword>
<evidence type="ECO:0000256" key="1">
    <source>
        <dbReference type="SAM" id="SignalP"/>
    </source>
</evidence>
<dbReference type="Proteomes" id="UP000076532">
    <property type="component" value="Unassembled WGS sequence"/>
</dbReference>
<name>A0A165XM30_9AGAM</name>
<proteinExistence type="predicted"/>
<gene>
    <name evidence="2" type="ORF">FIBSPDRAFT_255867</name>
</gene>
<evidence type="ECO:0000313" key="2">
    <source>
        <dbReference type="EMBL" id="KZP08688.1"/>
    </source>
</evidence>
<sequence length="87" mass="9471">MFSSFFSPSTTMFLLFLPFSASSSAIEPSNMRRGMSHTSSHITDGLWCCPLCGMVICIPFSRGTDVAGAHNCHHHHPTDKSCGIHSL</sequence>
<organism evidence="2 3">
    <name type="scientific">Athelia psychrophila</name>
    <dbReference type="NCBI Taxonomy" id="1759441"/>
    <lineage>
        <taxon>Eukaryota</taxon>
        <taxon>Fungi</taxon>
        <taxon>Dikarya</taxon>
        <taxon>Basidiomycota</taxon>
        <taxon>Agaricomycotina</taxon>
        <taxon>Agaricomycetes</taxon>
        <taxon>Agaricomycetidae</taxon>
        <taxon>Atheliales</taxon>
        <taxon>Atheliaceae</taxon>
        <taxon>Athelia</taxon>
    </lineage>
</organism>